<accession>A0A0E9N8W7</accession>
<dbReference type="AlphaFoldDB" id="A0A0E9N8W7"/>
<reference evidence="2 3" key="2">
    <citation type="journal article" date="2014" name="J. Gen. Appl. Microbiol.">
        <title>The early diverging ascomycetous budding yeast Saitoella complicata has three histone deacetylases belonging to the Clr6, Hos2, and Rpd3 lineages.</title>
        <authorList>
            <person name="Nishida H."/>
            <person name="Matsumoto T."/>
            <person name="Kondo S."/>
            <person name="Hamamoto M."/>
            <person name="Yoshikawa H."/>
        </authorList>
    </citation>
    <scope>NUCLEOTIDE SEQUENCE [LARGE SCALE GENOMIC DNA]</scope>
    <source>
        <strain evidence="2 3">NRRL Y-17804</strain>
    </source>
</reference>
<evidence type="ECO:0000313" key="3">
    <source>
        <dbReference type="Proteomes" id="UP000033140"/>
    </source>
</evidence>
<sequence length="101" mass="11197">MRSTVGPAVECILSTDYTRLPTLVGGRDSLGACESGADICYLMDRARRALILRGAVWSFGDEPSRMRGYEDPEGDHGYKRPTLIPFNKGPTTSSNNFEYNF</sequence>
<proteinExistence type="predicted"/>
<dbReference type="EMBL" id="BACD03000002">
    <property type="protein sequence ID" value="GAO46146.1"/>
    <property type="molecule type" value="Genomic_DNA"/>
</dbReference>
<feature type="compositionally biased region" description="Polar residues" evidence="1">
    <location>
        <begin position="89"/>
        <end position="101"/>
    </location>
</feature>
<organism evidence="2 3">
    <name type="scientific">Saitoella complicata (strain BCRC 22490 / CBS 7301 / JCM 7358 / NBRC 10748 / NRRL Y-17804)</name>
    <dbReference type="NCBI Taxonomy" id="698492"/>
    <lineage>
        <taxon>Eukaryota</taxon>
        <taxon>Fungi</taxon>
        <taxon>Dikarya</taxon>
        <taxon>Ascomycota</taxon>
        <taxon>Taphrinomycotina</taxon>
        <taxon>Taphrinomycotina incertae sedis</taxon>
        <taxon>Saitoella</taxon>
    </lineage>
</organism>
<reference evidence="2 3" key="1">
    <citation type="journal article" date="2011" name="J. Gen. Appl. Microbiol.">
        <title>Draft genome sequencing of the enigmatic yeast Saitoella complicata.</title>
        <authorList>
            <person name="Nishida H."/>
            <person name="Hamamoto M."/>
            <person name="Sugiyama J."/>
        </authorList>
    </citation>
    <scope>NUCLEOTIDE SEQUENCE [LARGE SCALE GENOMIC DNA]</scope>
    <source>
        <strain evidence="2 3">NRRL Y-17804</strain>
    </source>
</reference>
<keyword evidence="3" id="KW-1185">Reference proteome</keyword>
<name>A0A0E9N8W7_SAICN</name>
<comment type="caution">
    <text evidence="2">The sequence shown here is derived from an EMBL/GenBank/DDBJ whole genome shotgun (WGS) entry which is preliminary data.</text>
</comment>
<feature type="region of interest" description="Disordered" evidence="1">
    <location>
        <begin position="67"/>
        <end position="101"/>
    </location>
</feature>
<protein>
    <submittedName>
        <fullName evidence="2">Uncharacterized protein</fullName>
    </submittedName>
</protein>
<reference evidence="2 3" key="3">
    <citation type="journal article" date="2015" name="Genome Announc.">
        <title>Draft Genome Sequence of the Archiascomycetous Yeast Saitoella complicata.</title>
        <authorList>
            <person name="Yamauchi K."/>
            <person name="Kondo S."/>
            <person name="Hamamoto M."/>
            <person name="Takahashi Y."/>
            <person name="Ogura Y."/>
            <person name="Hayashi T."/>
            <person name="Nishida H."/>
        </authorList>
    </citation>
    <scope>NUCLEOTIDE SEQUENCE [LARGE SCALE GENOMIC DNA]</scope>
    <source>
        <strain evidence="2 3">NRRL Y-17804</strain>
    </source>
</reference>
<evidence type="ECO:0000313" key="2">
    <source>
        <dbReference type="EMBL" id="GAO46146.1"/>
    </source>
</evidence>
<evidence type="ECO:0000256" key="1">
    <source>
        <dbReference type="SAM" id="MobiDB-lite"/>
    </source>
</evidence>
<dbReference type="Proteomes" id="UP000033140">
    <property type="component" value="Unassembled WGS sequence"/>
</dbReference>
<gene>
    <name evidence="2" type="ORF">G7K_0385-t1</name>
</gene>
<feature type="compositionally biased region" description="Basic and acidic residues" evidence="1">
    <location>
        <begin position="67"/>
        <end position="78"/>
    </location>
</feature>